<evidence type="ECO:0000313" key="2">
    <source>
        <dbReference type="Proteomes" id="UP000002036"/>
    </source>
</evidence>
<sequence>MREISGSPRLSGPVGGRNWVLCEDDASPVWRTALELGAWAGMPASDVRLRHKNWGYAAPVQPRGWAEIVFEAIMVQTPPRVSFMVLCRIRISNLKIPY</sequence>
<dbReference type="Proteomes" id="UP000002036">
    <property type="component" value="Chromosome F"/>
</dbReference>
<dbReference type="HOGENOM" id="CLU_2333963_0_0_1"/>
<name>C5DKC9_LACTC</name>
<protein>
    <submittedName>
        <fullName evidence="1">KLTH0F03630p</fullName>
    </submittedName>
</protein>
<dbReference type="KEGG" id="lth:KLTH0F03630g"/>
<reference evidence="1 2" key="1">
    <citation type="journal article" date="2009" name="Genome Res.">
        <title>Comparative genomics of protoploid Saccharomycetaceae.</title>
        <authorList>
            <consortium name="The Genolevures Consortium"/>
            <person name="Souciet J.-L."/>
            <person name="Dujon B."/>
            <person name="Gaillardin C."/>
            <person name="Johnston M."/>
            <person name="Baret P.V."/>
            <person name="Cliften P."/>
            <person name="Sherman D.J."/>
            <person name="Weissenbach J."/>
            <person name="Westhof E."/>
            <person name="Wincker P."/>
            <person name="Jubin C."/>
            <person name="Poulain J."/>
            <person name="Barbe V."/>
            <person name="Segurens B."/>
            <person name="Artiguenave F."/>
            <person name="Anthouard V."/>
            <person name="Vacherie B."/>
            <person name="Val M.-E."/>
            <person name="Fulton R.S."/>
            <person name="Minx P."/>
            <person name="Wilson R."/>
            <person name="Durrens P."/>
            <person name="Jean G."/>
            <person name="Marck C."/>
            <person name="Martin T."/>
            <person name="Nikolski M."/>
            <person name="Rolland T."/>
            <person name="Seret M.-L."/>
            <person name="Casaregola S."/>
            <person name="Despons L."/>
            <person name="Fairhead C."/>
            <person name="Fischer G."/>
            <person name="Lafontaine I."/>
            <person name="Leh V."/>
            <person name="Lemaire M."/>
            <person name="de Montigny J."/>
            <person name="Neuveglise C."/>
            <person name="Thierry A."/>
            <person name="Blanc-Lenfle I."/>
            <person name="Bleykasten C."/>
            <person name="Diffels J."/>
            <person name="Fritsch E."/>
            <person name="Frangeul L."/>
            <person name="Goeffon A."/>
            <person name="Jauniaux N."/>
            <person name="Kachouri-Lafond R."/>
            <person name="Payen C."/>
            <person name="Potier S."/>
            <person name="Pribylova L."/>
            <person name="Ozanne C."/>
            <person name="Richard G.-F."/>
            <person name="Sacerdot C."/>
            <person name="Straub M.-L."/>
            <person name="Talla E."/>
        </authorList>
    </citation>
    <scope>NUCLEOTIDE SEQUENCE [LARGE SCALE GENOMIC DNA]</scope>
    <source>
        <strain evidence="2">ATCC 56472 / CBS 6340 / NRRL Y-8284</strain>
    </source>
</reference>
<accession>C5DKC9</accession>
<organism evidence="1 2">
    <name type="scientific">Lachancea thermotolerans (strain ATCC 56472 / CBS 6340 / NRRL Y-8284)</name>
    <name type="common">Yeast</name>
    <name type="synonym">Kluyveromyces thermotolerans</name>
    <dbReference type="NCBI Taxonomy" id="559295"/>
    <lineage>
        <taxon>Eukaryota</taxon>
        <taxon>Fungi</taxon>
        <taxon>Dikarya</taxon>
        <taxon>Ascomycota</taxon>
        <taxon>Saccharomycotina</taxon>
        <taxon>Saccharomycetes</taxon>
        <taxon>Saccharomycetales</taxon>
        <taxon>Saccharomycetaceae</taxon>
        <taxon>Lachancea</taxon>
    </lineage>
</organism>
<dbReference type="RefSeq" id="XP_002554367.1">
    <property type="nucleotide sequence ID" value="XM_002554321.1"/>
</dbReference>
<dbReference type="InParanoid" id="C5DKC9"/>
<dbReference type="GeneID" id="8292561"/>
<dbReference type="AlphaFoldDB" id="C5DKC9"/>
<gene>
    <name evidence="1" type="ordered locus">KLTH0F03630g</name>
</gene>
<proteinExistence type="predicted"/>
<dbReference type="EMBL" id="CU928170">
    <property type="protein sequence ID" value="CAR23930.1"/>
    <property type="molecule type" value="Genomic_DNA"/>
</dbReference>
<evidence type="ECO:0000313" key="1">
    <source>
        <dbReference type="EMBL" id="CAR23930.1"/>
    </source>
</evidence>
<keyword evidence="2" id="KW-1185">Reference proteome</keyword>